<dbReference type="NCBIfam" id="TIGR00512">
    <property type="entry name" value="salvage_mtnA"/>
    <property type="match status" value="1"/>
</dbReference>
<proteinExistence type="inferred from homology"/>
<dbReference type="NCBIfam" id="TIGR00524">
    <property type="entry name" value="eIF-2B_rel"/>
    <property type="match status" value="1"/>
</dbReference>
<dbReference type="InterPro" id="IPR005251">
    <property type="entry name" value="IF-M1Pi"/>
</dbReference>
<dbReference type="NCBIfam" id="NF004326">
    <property type="entry name" value="PRK05720.1"/>
    <property type="match status" value="1"/>
</dbReference>
<dbReference type="InterPro" id="IPR037171">
    <property type="entry name" value="NagB/RpiA_transferase-like"/>
</dbReference>
<dbReference type="SUPFAM" id="SSF100950">
    <property type="entry name" value="NagB/RpiA/CoA transferase-like"/>
    <property type="match status" value="1"/>
</dbReference>
<dbReference type="HAMAP" id="MF_01678">
    <property type="entry name" value="Salvage_MtnA"/>
    <property type="match status" value="1"/>
</dbReference>
<dbReference type="PANTHER" id="PTHR43475">
    <property type="entry name" value="METHYLTHIORIBOSE-1-PHOSPHATE ISOMERASE"/>
    <property type="match status" value="1"/>
</dbReference>
<sequence>MVVIDQRRLPHALLHARWYTVANAAAGIADMTVRGAPLIGVSAAYGMALAARSDTSLGALHRAADLLAATRPTAVNLRWALERCLDVARELNDSDREAALRAFAVVLADEDVDQCRRIGAAGLDLIRERAQQAGRQVQVMTHCNAGRLACIELGTATSPVYLAHAEGIDVHVWVSETRPRNQGAALTAWELADAGIAHTLVVDNAAGHLLTNGLVDLVIVGADRVAANGDTANKIGTSLKAYAAAVAGVPFYVALPWSTFDPGCPDGASIPIEERGEDEVLIVNGGPVGPPSTRARNWGFDVTPARFVTGFLTPTGRIAPPDMAAAAPR</sequence>
<dbReference type="Gene3D" id="1.20.120.420">
    <property type="entry name" value="translation initiation factor eif-2b, domain 1"/>
    <property type="match status" value="1"/>
</dbReference>
<protein>
    <submittedName>
        <fullName evidence="2">Unannotated protein</fullName>
    </submittedName>
</protein>
<dbReference type="InterPro" id="IPR011559">
    <property type="entry name" value="Initiation_fac_2B_a/b/d"/>
</dbReference>
<dbReference type="PANTHER" id="PTHR43475:SF1">
    <property type="entry name" value="METHYLTHIORIBOSE-1-PHOSPHATE ISOMERASE"/>
    <property type="match status" value="1"/>
</dbReference>
<dbReference type="GO" id="GO:0046523">
    <property type="term" value="F:S-methyl-5-thioribose-1-phosphate isomerase activity"/>
    <property type="evidence" value="ECO:0007669"/>
    <property type="project" value="TreeGrafter"/>
</dbReference>
<name>A0A6J6QPB5_9ZZZZ</name>
<dbReference type="AlphaFoldDB" id="A0A6J6QPB5"/>
<dbReference type="InterPro" id="IPR042529">
    <property type="entry name" value="IF_2B-like_C"/>
</dbReference>
<dbReference type="InterPro" id="IPR000649">
    <property type="entry name" value="IF-2B-related"/>
</dbReference>
<dbReference type="GO" id="GO:0019509">
    <property type="term" value="P:L-methionine salvage from methylthioadenosine"/>
    <property type="evidence" value="ECO:0007669"/>
    <property type="project" value="TreeGrafter"/>
</dbReference>
<keyword evidence="1" id="KW-0413">Isomerase</keyword>
<gene>
    <name evidence="2" type="ORF">UFOPK2602_01310</name>
</gene>
<accession>A0A6J6QPB5</accession>
<dbReference type="EMBL" id="CAEZXX010000086">
    <property type="protein sequence ID" value="CAB4713640.1"/>
    <property type="molecule type" value="Genomic_DNA"/>
</dbReference>
<reference evidence="2" key="1">
    <citation type="submission" date="2020-05" db="EMBL/GenBank/DDBJ databases">
        <authorList>
            <person name="Chiriac C."/>
            <person name="Salcher M."/>
            <person name="Ghai R."/>
            <person name="Kavagutti S V."/>
        </authorList>
    </citation>
    <scope>NUCLEOTIDE SEQUENCE</scope>
</reference>
<dbReference type="Gene3D" id="3.40.50.10470">
    <property type="entry name" value="Translation initiation factor eif-2b, domain 2"/>
    <property type="match status" value="1"/>
</dbReference>
<evidence type="ECO:0000256" key="1">
    <source>
        <dbReference type="ARBA" id="ARBA00023235"/>
    </source>
</evidence>
<dbReference type="Pfam" id="PF01008">
    <property type="entry name" value="IF-2B"/>
    <property type="match status" value="1"/>
</dbReference>
<organism evidence="2">
    <name type="scientific">freshwater metagenome</name>
    <dbReference type="NCBI Taxonomy" id="449393"/>
    <lineage>
        <taxon>unclassified sequences</taxon>
        <taxon>metagenomes</taxon>
        <taxon>ecological metagenomes</taxon>
    </lineage>
</organism>
<evidence type="ECO:0000313" key="2">
    <source>
        <dbReference type="EMBL" id="CAB4713640.1"/>
    </source>
</evidence>
<dbReference type="InterPro" id="IPR027363">
    <property type="entry name" value="M1Pi_N"/>
</dbReference>